<organism evidence="1 2">
    <name type="scientific">Ornithinimicrobium pratense</name>
    <dbReference type="NCBI Taxonomy" id="2593973"/>
    <lineage>
        <taxon>Bacteria</taxon>
        <taxon>Bacillati</taxon>
        <taxon>Actinomycetota</taxon>
        <taxon>Actinomycetes</taxon>
        <taxon>Micrococcales</taxon>
        <taxon>Ornithinimicrobiaceae</taxon>
        <taxon>Ornithinimicrobium</taxon>
    </lineage>
</organism>
<dbReference type="OrthoDB" id="4870926at2"/>
<dbReference type="EMBL" id="CP044427">
    <property type="protein sequence ID" value="QFG69824.1"/>
    <property type="molecule type" value="Genomic_DNA"/>
</dbReference>
<keyword evidence="2" id="KW-1185">Reference proteome</keyword>
<reference evidence="1 2" key="1">
    <citation type="submission" date="2019-09" db="EMBL/GenBank/DDBJ databases">
        <title>Serinicoccus pratensis sp. nov., isolated from meadow soil.</title>
        <authorList>
            <person name="Zhang W."/>
        </authorList>
    </citation>
    <scope>NUCLEOTIDE SEQUENCE [LARGE SCALE GENOMIC DNA]</scope>
    <source>
        <strain evidence="1 2">W204</strain>
    </source>
</reference>
<dbReference type="KEGG" id="serw:FY030_14950"/>
<evidence type="ECO:0000313" key="1">
    <source>
        <dbReference type="EMBL" id="QFG69824.1"/>
    </source>
</evidence>
<dbReference type="Proteomes" id="UP000326546">
    <property type="component" value="Chromosome"/>
</dbReference>
<proteinExistence type="predicted"/>
<dbReference type="RefSeq" id="WP_158062318.1">
    <property type="nucleotide sequence ID" value="NZ_CP044427.1"/>
</dbReference>
<evidence type="ECO:0000313" key="2">
    <source>
        <dbReference type="Proteomes" id="UP000326546"/>
    </source>
</evidence>
<sequence length="104" mass="11489">MAGGDEVTMVPNSYRSAISSARTAAAPPAQEMKDALDKAHRAFEGGCWLSTTADDFGVALAEHRRSLTRVRDDALAEFDDSLAQQPELVESTDWRVNWHRMAPR</sequence>
<gene>
    <name evidence="1" type="ORF">FY030_14950</name>
</gene>
<accession>A0A5J6V8X5</accession>
<dbReference type="AlphaFoldDB" id="A0A5J6V8X5"/>
<name>A0A5J6V8X5_9MICO</name>
<protein>
    <submittedName>
        <fullName evidence="1">Uncharacterized protein</fullName>
    </submittedName>
</protein>